<keyword evidence="1 3" id="KW-0238">DNA-binding</keyword>
<evidence type="ECO:0000256" key="4">
    <source>
        <dbReference type="SAM" id="MobiDB-lite"/>
    </source>
</evidence>
<evidence type="ECO:0000259" key="5">
    <source>
        <dbReference type="PROSITE" id="PS50118"/>
    </source>
</evidence>
<dbReference type="Gene3D" id="1.10.30.10">
    <property type="entry name" value="High mobility group box domain"/>
    <property type="match status" value="1"/>
</dbReference>
<accession>A0AAE9WAK9</accession>
<keyword evidence="7" id="KW-1185">Reference proteome</keyword>
<keyword evidence="2 3" id="KW-0539">Nucleus</keyword>
<evidence type="ECO:0000256" key="2">
    <source>
        <dbReference type="ARBA" id="ARBA00023242"/>
    </source>
</evidence>
<dbReference type="GO" id="GO:0000978">
    <property type="term" value="F:RNA polymerase II cis-regulatory region sequence-specific DNA binding"/>
    <property type="evidence" value="ECO:0007669"/>
    <property type="project" value="TreeGrafter"/>
</dbReference>
<dbReference type="GeneID" id="80873982"/>
<dbReference type="GO" id="GO:0005634">
    <property type="term" value="C:nucleus"/>
    <property type="evidence" value="ECO:0007669"/>
    <property type="project" value="UniProtKB-UniRule"/>
</dbReference>
<feature type="domain" description="HMG box" evidence="5">
    <location>
        <begin position="14"/>
        <end position="78"/>
    </location>
</feature>
<dbReference type="RefSeq" id="XP_056036598.1">
    <property type="nucleotide sequence ID" value="XM_056179293.1"/>
</dbReference>
<gene>
    <name evidence="6" type="primary">ste11</name>
    <name evidence="6" type="ORF">SOMG_00499</name>
</gene>
<dbReference type="SUPFAM" id="SSF47095">
    <property type="entry name" value="HMG-box"/>
    <property type="match status" value="1"/>
</dbReference>
<evidence type="ECO:0000313" key="7">
    <source>
        <dbReference type="Proteomes" id="UP001212411"/>
    </source>
</evidence>
<dbReference type="InterPro" id="IPR036910">
    <property type="entry name" value="HMG_box_dom_sf"/>
</dbReference>
<evidence type="ECO:0000313" key="6">
    <source>
        <dbReference type="EMBL" id="WBW72355.1"/>
    </source>
</evidence>
<dbReference type="PANTHER" id="PTHR45789:SF2">
    <property type="entry name" value="FI18025P1"/>
    <property type="match status" value="1"/>
</dbReference>
<dbReference type="GO" id="GO:0000981">
    <property type="term" value="F:DNA-binding transcription factor activity, RNA polymerase II-specific"/>
    <property type="evidence" value="ECO:0007669"/>
    <property type="project" value="TreeGrafter"/>
</dbReference>
<feature type="region of interest" description="Disordered" evidence="4">
    <location>
        <begin position="453"/>
        <end position="473"/>
    </location>
</feature>
<reference evidence="6 7" key="1">
    <citation type="journal article" date="2023" name="G3 (Bethesda)">
        <title>A high-quality reference genome for the fission yeast Schizosaccharomyces osmophilus.</title>
        <authorList>
            <person name="Jia G.S."/>
            <person name="Zhang W.C."/>
            <person name="Liang Y."/>
            <person name="Liu X.H."/>
            <person name="Rhind N."/>
            <person name="Pidoux A."/>
            <person name="Brysch-Herzberg M."/>
            <person name="Du L.L."/>
        </authorList>
    </citation>
    <scope>NUCLEOTIDE SEQUENCE [LARGE SCALE GENOMIC DNA]</scope>
    <source>
        <strain evidence="6 7">CBS 15793</strain>
    </source>
</reference>
<feature type="region of interest" description="Disordered" evidence="4">
    <location>
        <begin position="256"/>
        <end position="294"/>
    </location>
</feature>
<dbReference type="SMART" id="SM00398">
    <property type="entry name" value="HMG"/>
    <property type="match status" value="1"/>
</dbReference>
<feature type="DNA-binding region" description="HMG box" evidence="3">
    <location>
        <begin position="14"/>
        <end position="78"/>
    </location>
</feature>
<dbReference type="AlphaFoldDB" id="A0AAE9WAK9"/>
<evidence type="ECO:0000256" key="3">
    <source>
        <dbReference type="PROSITE-ProRule" id="PRU00267"/>
    </source>
</evidence>
<dbReference type="InterPro" id="IPR051356">
    <property type="entry name" value="SOX/SOX-like_TF"/>
</dbReference>
<feature type="region of interest" description="Disordered" evidence="4">
    <location>
        <begin position="316"/>
        <end position="347"/>
    </location>
</feature>
<proteinExistence type="predicted"/>
<sequence>MNSPPPTSSKPGSVKRPLNSFMLYRRDRQLEIPTSNHQSISRIIGELWRNESAQVKRYYAELSAMERQKHMLQNPEYKYTPKKRACRRSKRKAATTTTRSRPQTDYAILQQISTYSASTEQTASVLSRVNEERLAAGTSDTKIPVDLAQQVYKLADYNMDLHAVDESDNGSTSTLSSPMVRNLSLPSSLPAASSNIHQNSTEPLQDTLTFHRHPFPLARTKSLFQPPTEAWFPNVAPPLKRSLSINDSRDASVILSNSTESIPDADDASREFLTSGDSYSMHHQPGSVSSVGMDPKTMEDPSSNNLVMESLYGARRPSVADEVDSSPKTPPPTNLHEPKIESGSFETPSSIRNFAVSSVGTDNEDPYVTPYYTPRPNANRMNSVTSGYFSSPTSRYSVLDPFQTPQYGDVVREKSYLDVEPLMGDLFSTNTLDNTELNDLFTQIPNQNSLHETREEYSDLTPSLLEPWLPNGK</sequence>
<evidence type="ECO:0000256" key="1">
    <source>
        <dbReference type="ARBA" id="ARBA00023125"/>
    </source>
</evidence>
<dbReference type="PANTHER" id="PTHR45789">
    <property type="entry name" value="FI18025P1"/>
    <property type="match status" value="1"/>
</dbReference>
<dbReference type="KEGG" id="som:SOMG_00499"/>
<organism evidence="6 7">
    <name type="scientific">Schizosaccharomyces osmophilus</name>
    <dbReference type="NCBI Taxonomy" id="2545709"/>
    <lineage>
        <taxon>Eukaryota</taxon>
        <taxon>Fungi</taxon>
        <taxon>Dikarya</taxon>
        <taxon>Ascomycota</taxon>
        <taxon>Taphrinomycotina</taxon>
        <taxon>Schizosaccharomycetes</taxon>
        <taxon>Schizosaccharomycetales</taxon>
        <taxon>Schizosaccharomycetaceae</taxon>
        <taxon>Schizosaccharomyces</taxon>
    </lineage>
</organism>
<protein>
    <submittedName>
        <fullName evidence="6">DNA-binding transcription factor Ste11</fullName>
    </submittedName>
</protein>
<dbReference type="Proteomes" id="UP001212411">
    <property type="component" value="Chromosome 1"/>
</dbReference>
<dbReference type="EMBL" id="CP115611">
    <property type="protein sequence ID" value="WBW72355.1"/>
    <property type="molecule type" value="Genomic_DNA"/>
</dbReference>
<dbReference type="CDD" id="cd01389">
    <property type="entry name" value="HMG-box_ROX1-like"/>
    <property type="match status" value="1"/>
</dbReference>
<name>A0AAE9WAK9_9SCHI</name>
<dbReference type="Pfam" id="PF00505">
    <property type="entry name" value="HMG_box"/>
    <property type="match status" value="1"/>
</dbReference>
<dbReference type="PROSITE" id="PS50118">
    <property type="entry name" value="HMG_BOX_2"/>
    <property type="match status" value="1"/>
</dbReference>
<dbReference type="InterPro" id="IPR009071">
    <property type="entry name" value="HMG_box_dom"/>
</dbReference>